<dbReference type="Pfam" id="PF13492">
    <property type="entry name" value="GAF_3"/>
    <property type="match status" value="1"/>
</dbReference>
<evidence type="ECO:0000256" key="13">
    <source>
        <dbReference type="ARBA" id="ARBA00057300"/>
    </source>
</evidence>
<dbReference type="EC" id="2.7.13.3" evidence="3"/>
<dbReference type="Gene3D" id="3.40.50.300">
    <property type="entry name" value="P-loop containing nucleotide triphosphate hydrolases"/>
    <property type="match status" value="1"/>
</dbReference>
<evidence type="ECO:0000256" key="6">
    <source>
        <dbReference type="ARBA" id="ARBA00022692"/>
    </source>
</evidence>
<name>A0A1W1Y9R5_9FIRM</name>
<sequence length="909" mass="99603">MPKDKADNRPNPDALLEKIHKETKGKLTVFLGAAAGVGKTFTMLEAAHDRLAEGVNVIIGWIETHGRVETEKLVAGLPCIAPKIIEYRGKELKEMDTDALLREKPELVLVDELAHTNIPGSRHVRRFQDVEELLAAGINVYTTLNIQHIESLNDVVAQITGVIVRETVPDSALEQADNIQLIDIPPEDLIKRLKEGKVYVPGQVEQALKKFFRPGNINALRELALRFTASRVDQDMAEYMRSHQIAGPWPAAGRVMVCVSASPFSAQLIRAARRLSGGLHADLLAVHIETMGRRFPMGDKERDRVARNLRLAEELGGKTLTVVGKDLVQEILDVARSHNVTAIVIGKPRHSRLWELLHGSLVDKLIRKSSGINVYVIQGVAEEDQAASIKTALPAPPAVPWLYTCGGLVMTAAVTAVNWHFQLQLELVNIALLYLLPVLLTAEWWGRWPSYVTAVVSVLTFDFLFVPPILTFTVYDIRYLWSFLIFLVVSFLIGGRTDLLRREAQAARLREKSIRALYEFSRQIAAVSDMTRIAQELANHAGETIGRTTVVLIPDDNGKLNVQGAYNTTPAVDRNKSQVLPEAEYAVAVWAYEQGQVAGRSTETLPGAQYLFVPLVTGDKTGGVFGVHIANQKVTPEERRLIDSWAGLAAIAAERVKLAETARQAALLAESDKLRTALFNSISHELRTPLSTITGAVSTLLDTGVEYSKDIRCELLETVQEGASRMERVVSNLLDTARLESGMLRLKTDWCDVEDIVGTALRRMGDLAGKYLIKTTLPDDLPLIRADCVLLEQVLVNFIDNAVKYSAVGSAITIAAWQQGNMVKVSVADNGPGIPEADIPHVFEKFYRASQPSRVSGTGLGLSICKSIIEAHGGQIWAENSPEGGATVSFSLPIRGDGAVIPAEAGELL</sequence>
<dbReference type="AlphaFoldDB" id="A0A1W1Y9R5"/>
<dbReference type="InterPro" id="IPR014729">
    <property type="entry name" value="Rossmann-like_a/b/a_fold"/>
</dbReference>
<comment type="subcellular location">
    <subcellularLocation>
        <location evidence="2">Membrane</location>
        <topology evidence="2">Multi-pass membrane protein</topology>
    </subcellularLocation>
</comment>
<dbReference type="GO" id="GO:0005737">
    <property type="term" value="C:cytoplasm"/>
    <property type="evidence" value="ECO:0007669"/>
    <property type="project" value="UniProtKB-ARBA"/>
</dbReference>
<dbReference type="CDD" id="cd00075">
    <property type="entry name" value="HATPase"/>
    <property type="match status" value="1"/>
</dbReference>
<dbReference type="SUPFAM" id="SSF55874">
    <property type="entry name" value="ATPase domain of HSP90 chaperone/DNA topoisomerase II/histidine kinase"/>
    <property type="match status" value="1"/>
</dbReference>
<dbReference type="InterPro" id="IPR036097">
    <property type="entry name" value="HisK_dim/P_sf"/>
</dbReference>
<dbReference type="InterPro" id="IPR003852">
    <property type="entry name" value="Sig_transdc_His_kinase_KdpD_N"/>
</dbReference>
<comment type="function">
    <text evidence="13">Member of the two-component regulatory system KdpD/KdpE involved in the regulation of the kdp operon. KdpD may function as a membrane-associated protein kinase that phosphorylates KdpE in response to environmental signals.</text>
</comment>
<keyword evidence="9" id="KW-0067">ATP-binding</keyword>
<evidence type="ECO:0000256" key="12">
    <source>
        <dbReference type="ARBA" id="ARBA00023136"/>
    </source>
</evidence>
<keyword evidence="17" id="KW-1185">Reference proteome</keyword>
<keyword evidence="6 14" id="KW-0812">Transmembrane</keyword>
<evidence type="ECO:0000256" key="5">
    <source>
        <dbReference type="ARBA" id="ARBA00022679"/>
    </source>
</evidence>
<dbReference type="Pfam" id="PF00582">
    <property type="entry name" value="Usp"/>
    <property type="match status" value="1"/>
</dbReference>
<evidence type="ECO:0000256" key="10">
    <source>
        <dbReference type="ARBA" id="ARBA00022989"/>
    </source>
</evidence>
<keyword evidence="4" id="KW-0597">Phosphoprotein</keyword>
<feature type="transmembrane region" description="Helical" evidence="14">
    <location>
        <begin position="401"/>
        <end position="420"/>
    </location>
</feature>
<dbReference type="FunFam" id="3.30.565.10:FF:000042">
    <property type="entry name" value="Two-component sensor histidine kinase KdpD"/>
    <property type="match status" value="1"/>
</dbReference>
<evidence type="ECO:0000256" key="11">
    <source>
        <dbReference type="ARBA" id="ARBA00023012"/>
    </source>
</evidence>
<dbReference type="SUPFAM" id="SSF52402">
    <property type="entry name" value="Adenine nucleotide alpha hydrolases-like"/>
    <property type="match status" value="1"/>
</dbReference>
<keyword evidence="11" id="KW-0902">Two-component regulatory system</keyword>
<dbReference type="InterPro" id="IPR006016">
    <property type="entry name" value="UspA"/>
</dbReference>
<dbReference type="CDD" id="cd00082">
    <property type="entry name" value="HisKA"/>
    <property type="match status" value="1"/>
</dbReference>
<dbReference type="Pfam" id="PF02518">
    <property type="entry name" value="HATPase_c"/>
    <property type="match status" value="1"/>
</dbReference>
<gene>
    <name evidence="16" type="ORF">SAMN04488500_101152</name>
</gene>
<evidence type="ECO:0000256" key="8">
    <source>
        <dbReference type="ARBA" id="ARBA00022777"/>
    </source>
</evidence>
<feature type="domain" description="Histidine kinase" evidence="15">
    <location>
        <begin position="681"/>
        <end position="896"/>
    </location>
</feature>
<keyword evidence="10 14" id="KW-1133">Transmembrane helix</keyword>
<protein>
    <recommendedName>
        <fullName evidence="3">histidine kinase</fullName>
        <ecNumber evidence="3">2.7.13.3</ecNumber>
    </recommendedName>
</protein>
<accession>A0A1W1Y9R5</accession>
<feature type="transmembrane region" description="Helical" evidence="14">
    <location>
        <begin position="427"/>
        <end position="445"/>
    </location>
</feature>
<dbReference type="Gene3D" id="1.10.287.130">
    <property type="match status" value="1"/>
</dbReference>
<dbReference type="SMART" id="SM00387">
    <property type="entry name" value="HATPase_c"/>
    <property type="match status" value="1"/>
</dbReference>
<dbReference type="Gene3D" id="3.30.565.10">
    <property type="entry name" value="Histidine kinase-like ATPase, C-terminal domain"/>
    <property type="match status" value="1"/>
</dbReference>
<organism evidence="16 17">
    <name type="scientific">Sporomusa malonica</name>
    <dbReference type="NCBI Taxonomy" id="112901"/>
    <lineage>
        <taxon>Bacteria</taxon>
        <taxon>Bacillati</taxon>
        <taxon>Bacillota</taxon>
        <taxon>Negativicutes</taxon>
        <taxon>Selenomonadales</taxon>
        <taxon>Sporomusaceae</taxon>
        <taxon>Sporomusa</taxon>
    </lineage>
</organism>
<evidence type="ECO:0000256" key="2">
    <source>
        <dbReference type="ARBA" id="ARBA00004141"/>
    </source>
</evidence>
<evidence type="ECO:0000256" key="3">
    <source>
        <dbReference type="ARBA" id="ARBA00012438"/>
    </source>
</evidence>
<dbReference type="Gene3D" id="3.40.50.620">
    <property type="entry name" value="HUPs"/>
    <property type="match status" value="1"/>
</dbReference>
<evidence type="ECO:0000313" key="17">
    <source>
        <dbReference type="Proteomes" id="UP000192738"/>
    </source>
</evidence>
<dbReference type="InterPro" id="IPR025201">
    <property type="entry name" value="KdpD_TM"/>
</dbReference>
<evidence type="ECO:0000256" key="14">
    <source>
        <dbReference type="SAM" id="Phobius"/>
    </source>
</evidence>
<dbReference type="PANTHER" id="PTHR45569">
    <property type="entry name" value="SENSOR PROTEIN KDPD"/>
    <property type="match status" value="1"/>
</dbReference>
<dbReference type="InterPro" id="IPR003018">
    <property type="entry name" value="GAF"/>
</dbReference>
<keyword evidence="12 14" id="KW-0472">Membrane</keyword>
<dbReference type="Pfam" id="PF00512">
    <property type="entry name" value="HisKA"/>
    <property type="match status" value="1"/>
</dbReference>
<dbReference type="SUPFAM" id="SSF55781">
    <property type="entry name" value="GAF domain-like"/>
    <property type="match status" value="1"/>
</dbReference>
<proteinExistence type="predicted"/>
<dbReference type="EMBL" id="FWXI01000001">
    <property type="protein sequence ID" value="SMC32885.1"/>
    <property type="molecule type" value="Genomic_DNA"/>
</dbReference>
<dbReference type="PANTHER" id="PTHR45569:SF1">
    <property type="entry name" value="SENSOR PROTEIN KDPD"/>
    <property type="match status" value="1"/>
</dbReference>
<dbReference type="FunFam" id="3.40.50.300:FF:000483">
    <property type="entry name" value="Sensor histidine kinase KdpD"/>
    <property type="match status" value="1"/>
</dbReference>
<dbReference type="STRING" id="112901.SAMN04488500_101152"/>
<dbReference type="Pfam" id="PF02702">
    <property type="entry name" value="KdpD"/>
    <property type="match status" value="1"/>
</dbReference>
<dbReference type="InterPro" id="IPR038318">
    <property type="entry name" value="KdpD_sf"/>
</dbReference>
<dbReference type="InterPro" id="IPR029016">
    <property type="entry name" value="GAF-like_dom_sf"/>
</dbReference>
<dbReference type="OrthoDB" id="9806130at2"/>
<dbReference type="GO" id="GO:0042802">
    <property type="term" value="F:identical protein binding"/>
    <property type="evidence" value="ECO:0007669"/>
    <property type="project" value="UniProtKB-ARBA"/>
</dbReference>
<evidence type="ECO:0000259" key="15">
    <source>
        <dbReference type="PROSITE" id="PS50109"/>
    </source>
</evidence>
<keyword evidence="8 16" id="KW-0418">Kinase</keyword>
<dbReference type="CDD" id="cd01987">
    <property type="entry name" value="USP_KdpD-like"/>
    <property type="match status" value="1"/>
</dbReference>
<dbReference type="GO" id="GO:0005524">
    <property type="term" value="F:ATP binding"/>
    <property type="evidence" value="ECO:0007669"/>
    <property type="project" value="UniProtKB-KW"/>
</dbReference>
<dbReference type="InterPro" id="IPR004358">
    <property type="entry name" value="Sig_transdc_His_kin-like_C"/>
</dbReference>
<dbReference type="InterPro" id="IPR052023">
    <property type="entry name" value="Histidine_kinase_KdpD"/>
</dbReference>
<keyword evidence="7" id="KW-0547">Nucleotide-binding</keyword>
<dbReference type="GO" id="GO:0000155">
    <property type="term" value="F:phosphorelay sensor kinase activity"/>
    <property type="evidence" value="ECO:0007669"/>
    <property type="project" value="InterPro"/>
</dbReference>
<keyword evidence="5" id="KW-0808">Transferase</keyword>
<evidence type="ECO:0000256" key="7">
    <source>
        <dbReference type="ARBA" id="ARBA00022741"/>
    </source>
</evidence>
<dbReference type="Pfam" id="PF13493">
    <property type="entry name" value="DUF4118"/>
    <property type="match status" value="1"/>
</dbReference>
<dbReference type="Proteomes" id="UP000192738">
    <property type="component" value="Unassembled WGS sequence"/>
</dbReference>
<dbReference type="Gene3D" id="1.20.120.620">
    <property type="entry name" value="Backbone structure of the membrane domain of e. Coli histidine kinase receptor kdpd"/>
    <property type="match status" value="1"/>
</dbReference>
<dbReference type="InterPro" id="IPR003661">
    <property type="entry name" value="HisK_dim/P_dom"/>
</dbReference>
<evidence type="ECO:0000256" key="9">
    <source>
        <dbReference type="ARBA" id="ARBA00022840"/>
    </source>
</evidence>
<evidence type="ECO:0000256" key="1">
    <source>
        <dbReference type="ARBA" id="ARBA00000085"/>
    </source>
</evidence>
<dbReference type="SMART" id="SM00388">
    <property type="entry name" value="HisKA"/>
    <property type="match status" value="1"/>
</dbReference>
<dbReference type="PRINTS" id="PR00344">
    <property type="entry name" value="BCTRLSENSOR"/>
</dbReference>
<dbReference type="PROSITE" id="PS50109">
    <property type="entry name" value="HIS_KIN"/>
    <property type="match status" value="1"/>
</dbReference>
<dbReference type="RefSeq" id="WP_084573683.1">
    <property type="nucleotide sequence ID" value="NZ_CP155572.1"/>
</dbReference>
<dbReference type="InterPro" id="IPR003594">
    <property type="entry name" value="HATPase_dom"/>
</dbReference>
<evidence type="ECO:0000313" key="16">
    <source>
        <dbReference type="EMBL" id="SMC32885.1"/>
    </source>
</evidence>
<comment type="catalytic activity">
    <reaction evidence="1">
        <text>ATP + protein L-histidine = ADP + protein N-phospho-L-histidine.</text>
        <dbReference type="EC" id="2.7.13.3"/>
    </reaction>
</comment>
<dbReference type="InterPro" id="IPR027417">
    <property type="entry name" value="P-loop_NTPase"/>
</dbReference>
<dbReference type="InterPro" id="IPR036890">
    <property type="entry name" value="HATPase_C_sf"/>
</dbReference>
<dbReference type="Gene3D" id="3.30.450.40">
    <property type="match status" value="1"/>
</dbReference>
<dbReference type="InterPro" id="IPR005467">
    <property type="entry name" value="His_kinase_dom"/>
</dbReference>
<feature type="transmembrane region" description="Helical" evidence="14">
    <location>
        <begin position="479"/>
        <end position="495"/>
    </location>
</feature>
<dbReference type="GO" id="GO:0005886">
    <property type="term" value="C:plasma membrane"/>
    <property type="evidence" value="ECO:0007669"/>
    <property type="project" value="TreeGrafter"/>
</dbReference>
<reference evidence="16 17" key="1">
    <citation type="submission" date="2017-04" db="EMBL/GenBank/DDBJ databases">
        <authorList>
            <person name="Afonso C.L."/>
            <person name="Miller P.J."/>
            <person name="Scott M.A."/>
            <person name="Spackman E."/>
            <person name="Goraichik I."/>
            <person name="Dimitrov K.M."/>
            <person name="Suarez D.L."/>
            <person name="Swayne D.E."/>
        </authorList>
    </citation>
    <scope>NUCLEOTIDE SEQUENCE [LARGE SCALE GENOMIC DNA]</scope>
    <source>
        <strain evidence="16 17">DSM 5090</strain>
    </source>
</reference>
<feature type="transmembrane region" description="Helical" evidence="14">
    <location>
        <begin position="451"/>
        <end position="472"/>
    </location>
</feature>
<evidence type="ECO:0000256" key="4">
    <source>
        <dbReference type="ARBA" id="ARBA00022553"/>
    </source>
</evidence>
<dbReference type="SUPFAM" id="SSF47384">
    <property type="entry name" value="Homodimeric domain of signal transducing histidine kinase"/>
    <property type="match status" value="1"/>
</dbReference>